<evidence type="ECO:0000256" key="9">
    <source>
        <dbReference type="ARBA" id="ARBA00037922"/>
    </source>
</evidence>
<comment type="function">
    <text evidence="13">Catalyzes the conversion of 4-hydroxy-tetrahydrodipicolinate (HTPA) to tetrahydrodipicolinate.</text>
</comment>
<dbReference type="PANTHER" id="PTHR20836">
    <property type="entry name" value="DIHYDRODIPICOLINATE REDUCTASE"/>
    <property type="match status" value="1"/>
</dbReference>
<comment type="subcellular location">
    <subcellularLocation>
        <location evidence="13">Cytoplasm</location>
    </subcellularLocation>
</comment>
<dbReference type="RefSeq" id="WP_267646098.1">
    <property type="nucleotide sequence ID" value="NZ_JANHGR010000001.1"/>
</dbReference>
<keyword evidence="17" id="KW-1185">Reference proteome</keyword>
<gene>
    <name evidence="13 16" type="primary">dapB</name>
    <name evidence="16" type="ORF">ACFSAU_14800</name>
</gene>
<evidence type="ECO:0000256" key="10">
    <source>
        <dbReference type="ARBA" id="ARBA00038983"/>
    </source>
</evidence>
<evidence type="ECO:0000256" key="7">
    <source>
        <dbReference type="ARBA" id="ARBA00023027"/>
    </source>
</evidence>
<keyword evidence="7 13" id="KW-0520">NAD</keyword>
<keyword evidence="3 13" id="KW-0028">Amino-acid biosynthesis</keyword>
<evidence type="ECO:0000256" key="13">
    <source>
        <dbReference type="HAMAP-Rule" id="MF_00102"/>
    </source>
</evidence>
<keyword evidence="2 13" id="KW-0963">Cytoplasm</keyword>
<evidence type="ECO:0000256" key="3">
    <source>
        <dbReference type="ARBA" id="ARBA00022605"/>
    </source>
</evidence>
<dbReference type="AlphaFoldDB" id="A0ABD6BUR4"/>
<dbReference type="CDD" id="cd02274">
    <property type="entry name" value="DHDPR_N"/>
    <property type="match status" value="1"/>
</dbReference>
<dbReference type="NCBIfam" id="TIGR00036">
    <property type="entry name" value="dapB"/>
    <property type="match status" value="1"/>
</dbReference>
<evidence type="ECO:0000256" key="1">
    <source>
        <dbReference type="ARBA" id="ARBA00006642"/>
    </source>
</evidence>
<dbReference type="PIRSF" id="PIRSF000161">
    <property type="entry name" value="DHPR"/>
    <property type="match status" value="1"/>
</dbReference>
<evidence type="ECO:0000256" key="5">
    <source>
        <dbReference type="ARBA" id="ARBA00022915"/>
    </source>
</evidence>
<feature type="domain" description="Dihydrodipicolinate reductase N-terminal" evidence="14">
    <location>
        <begin position="14"/>
        <end position="131"/>
    </location>
</feature>
<dbReference type="GO" id="GO:0051287">
    <property type="term" value="F:NAD binding"/>
    <property type="evidence" value="ECO:0007669"/>
    <property type="project" value="UniProtKB-UniRule"/>
</dbReference>
<reference evidence="16 17" key="1">
    <citation type="journal article" date="2019" name="Int. J. Syst. Evol. Microbiol.">
        <title>The Global Catalogue of Microorganisms (GCM) 10K type strain sequencing project: providing services to taxonomists for standard genome sequencing and annotation.</title>
        <authorList>
            <consortium name="The Broad Institute Genomics Platform"/>
            <consortium name="The Broad Institute Genome Sequencing Center for Infectious Disease"/>
            <person name="Wu L."/>
            <person name="Ma J."/>
        </authorList>
    </citation>
    <scope>NUCLEOTIDE SEQUENCE [LARGE SCALE GENOMIC DNA]</scope>
    <source>
        <strain evidence="16 17">CGMCC 1.12859</strain>
    </source>
</reference>
<comment type="catalytic activity">
    <reaction evidence="11 13">
        <text>(S)-2,3,4,5-tetrahydrodipicolinate + NADP(+) + H2O = (2S,4S)-4-hydroxy-2,3,4,5-tetrahydrodipicolinate + NADPH + H(+)</text>
        <dbReference type="Rhea" id="RHEA:35331"/>
        <dbReference type="ChEBI" id="CHEBI:15377"/>
        <dbReference type="ChEBI" id="CHEBI:15378"/>
        <dbReference type="ChEBI" id="CHEBI:16845"/>
        <dbReference type="ChEBI" id="CHEBI:57783"/>
        <dbReference type="ChEBI" id="CHEBI:58349"/>
        <dbReference type="ChEBI" id="CHEBI:67139"/>
        <dbReference type="EC" id="1.17.1.8"/>
    </reaction>
</comment>
<dbReference type="PANTHER" id="PTHR20836:SF0">
    <property type="entry name" value="4-HYDROXY-TETRAHYDRODIPICOLINATE REDUCTASE 1, CHLOROPLASTIC-RELATED"/>
    <property type="match status" value="1"/>
</dbReference>
<dbReference type="EMBL" id="JBHUCZ010000020">
    <property type="protein sequence ID" value="MFD1568762.1"/>
    <property type="molecule type" value="Genomic_DNA"/>
</dbReference>
<dbReference type="InterPro" id="IPR022664">
    <property type="entry name" value="DapB_N_CS"/>
</dbReference>
<keyword evidence="6 13" id="KW-0560">Oxidoreductase</keyword>
<protein>
    <recommendedName>
        <fullName evidence="10 13">4-hydroxy-tetrahydrodipicolinate reductase</fullName>
        <shortName evidence="13">HTPA reductase</shortName>
        <ecNumber evidence="10 13">1.17.1.8</ecNumber>
    </recommendedName>
</protein>
<dbReference type="Gene3D" id="3.30.360.10">
    <property type="entry name" value="Dihydrodipicolinate Reductase, domain 2"/>
    <property type="match status" value="1"/>
</dbReference>
<proteinExistence type="inferred from homology"/>
<dbReference type="Pfam" id="PF01113">
    <property type="entry name" value="DapB_N"/>
    <property type="match status" value="1"/>
</dbReference>
<feature type="binding site" evidence="13">
    <location>
        <begin position="20"/>
        <end position="25"/>
    </location>
    <ligand>
        <name>NAD(+)</name>
        <dbReference type="ChEBI" id="CHEBI:57540"/>
    </ligand>
</feature>
<evidence type="ECO:0000256" key="4">
    <source>
        <dbReference type="ARBA" id="ARBA00022857"/>
    </source>
</evidence>
<dbReference type="GO" id="GO:0009089">
    <property type="term" value="P:lysine biosynthetic process via diaminopimelate"/>
    <property type="evidence" value="ECO:0007669"/>
    <property type="project" value="UniProtKB-UniRule"/>
</dbReference>
<dbReference type="GO" id="GO:0016726">
    <property type="term" value="F:oxidoreductase activity, acting on CH or CH2 groups, NAD or NADP as acceptor"/>
    <property type="evidence" value="ECO:0007669"/>
    <property type="project" value="UniProtKB-UniRule"/>
</dbReference>
<organism evidence="16 17">
    <name type="scientific">Halolamina litorea</name>
    <dbReference type="NCBI Taxonomy" id="1515593"/>
    <lineage>
        <taxon>Archaea</taxon>
        <taxon>Methanobacteriati</taxon>
        <taxon>Methanobacteriota</taxon>
        <taxon>Stenosarchaea group</taxon>
        <taxon>Halobacteria</taxon>
        <taxon>Halobacteriales</taxon>
        <taxon>Haloferacaceae</taxon>
    </lineage>
</organism>
<keyword evidence="5 13" id="KW-0220">Diaminopimelate biosynthesis</keyword>
<dbReference type="GO" id="GO:0008839">
    <property type="term" value="F:4-hydroxy-tetrahydrodipicolinate reductase"/>
    <property type="evidence" value="ECO:0007669"/>
    <property type="project" value="UniProtKB-UniRule"/>
</dbReference>
<sequence length="266" mass="27276">MAATDGDGDADGPVRLVVTGATGRMGEELSDAAGDREDVLVVAAVSRTPGSVAAEAAVGTHLDAALADEDHVDAVVDFTAPEATAEYAGIAAEHGIAFVTGTTGLEGHDADPLGALDAAAESVPVLHASNFSRGIAALRRAIREAATSLPGYDVEVTETHHNGKRDAPSGTALTLVEDIEAERPDLTERQHGREGEAPRDDTEIGVHARRAGDVTGEHEVLFAGNRETLSLSHSAGDRGVFAEGALDAAAALAGRDAGRYTFTDLL</sequence>
<dbReference type="Pfam" id="PF05173">
    <property type="entry name" value="DapB_C"/>
    <property type="match status" value="1"/>
</dbReference>
<dbReference type="Gene3D" id="3.40.50.720">
    <property type="entry name" value="NAD(P)-binding Rossmann-like Domain"/>
    <property type="match status" value="1"/>
</dbReference>
<comment type="caution">
    <text evidence="13">Lacks conserved residue(s) required for the propagation of feature annotation.</text>
</comment>
<evidence type="ECO:0000313" key="16">
    <source>
        <dbReference type="EMBL" id="MFD1568762.1"/>
    </source>
</evidence>
<evidence type="ECO:0000259" key="15">
    <source>
        <dbReference type="Pfam" id="PF05173"/>
    </source>
</evidence>
<feature type="active site" description="Proton donor" evidence="13">
    <location>
        <position position="164"/>
    </location>
</feature>
<feature type="binding site" evidence="13">
    <location>
        <begin position="128"/>
        <end position="131"/>
    </location>
    <ligand>
        <name>NAD(+)</name>
        <dbReference type="ChEBI" id="CHEBI:57540"/>
    </ligand>
</feature>
<evidence type="ECO:0000256" key="2">
    <source>
        <dbReference type="ARBA" id="ARBA00022490"/>
    </source>
</evidence>
<dbReference type="SUPFAM" id="SSF51735">
    <property type="entry name" value="NAD(P)-binding Rossmann-fold domains"/>
    <property type="match status" value="1"/>
</dbReference>
<feature type="binding site" evidence="13">
    <location>
        <begin position="170"/>
        <end position="171"/>
    </location>
    <ligand>
        <name>(S)-2,3,4,5-tetrahydrodipicolinate</name>
        <dbReference type="ChEBI" id="CHEBI:16845"/>
    </ligand>
</feature>
<comment type="subunit">
    <text evidence="13">Homotetramer.</text>
</comment>
<evidence type="ECO:0000256" key="12">
    <source>
        <dbReference type="ARBA" id="ARBA00049396"/>
    </source>
</evidence>
<dbReference type="PROSITE" id="PS01298">
    <property type="entry name" value="DAPB"/>
    <property type="match status" value="1"/>
</dbReference>
<comment type="caution">
    <text evidence="16">The sequence shown here is derived from an EMBL/GenBank/DDBJ whole genome shotgun (WGS) entry which is preliminary data.</text>
</comment>
<dbReference type="GO" id="GO:0019877">
    <property type="term" value="P:diaminopimelate biosynthetic process"/>
    <property type="evidence" value="ECO:0007669"/>
    <property type="project" value="UniProtKB-UniRule"/>
</dbReference>
<dbReference type="GO" id="GO:0050661">
    <property type="term" value="F:NADP binding"/>
    <property type="evidence" value="ECO:0007669"/>
    <property type="project" value="UniProtKB-UniRule"/>
</dbReference>
<dbReference type="HAMAP" id="MF_00102">
    <property type="entry name" value="DapB"/>
    <property type="match status" value="1"/>
</dbReference>
<accession>A0ABD6BUR4</accession>
<feature type="binding site" evidence="13">
    <location>
        <begin position="101"/>
        <end position="103"/>
    </location>
    <ligand>
        <name>NAD(+)</name>
        <dbReference type="ChEBI" id="CHEBI:57540"/>
    </ligand>
</feature>
<feature type="binding site" evidence="13">
    <location>
        <position position="161"/>
    </location>
    <ligand>
        <name>(S)-2,3,4,5-tetrahydrodipicolinate</name>
        <dbReference type="ChEBI" id="CHEBI:16845"/>
    </ligand>
</feature>
<dbReference type="SUPFAM" id="SSF55347">
    <property type="entry name" value="Glyceraldehyde-3-phosphate dehydrogenase-like, C-terminal domain"/>
    <property type="match status" value="1"/>
</dbReference>
<feature type="active site" description="Proton donor/acceptor" evidence="13">
    <location>
        <position position="160"/>
    </location>
</feature>
<name>A0ABD6BUR4_9EURY</name>
<comment type="similarity">
    <text evidence="1 13">Belongs to the DapB family.</text>
</comment>
<feature type="domain" description="Dihydrodipicolinate reductase C-terminal" evidence="15">
    <location>
        <begin position="134"/>
        <end position="266"/>
    </location>
</feature>
<evidence type="ECO:0000256" key="6">
    <source>
        <dbReference type="ARBA" id="ARBA00023002"/>
    </source>
</evidence>
<dbReference type="InterPro" id="IPR023940">
    <property type="entry name" value="DHDPR_bac"/>
</dbReference>
<comment type="pathway">
    <text evidence="9 13">Amino-acid biosynthesis; L-lysine biosynthesis via DAP pathway; (S)-tetrahydrodipicolinate from L-aspartate: step 4/4.</text>
</comment>
<dbReference type="EC" id="1.17.1.8" evidence="10 13"/>
<evidence type="ECO:0000256" key="8">
    <source>
        <dbReference type="ARBA" id="ARBA00023154"/>
    </source>
</evidence>
<evidence type="ECO:0000313" key="17">
    <source>
        <dbReference type="Proteomes" id="UP001597139"/>
    </source>
</evidence>
<keyword evidence="8 13" id="KW-0457">Lysine biosynthesis</keyword>
<evidence type="ECO:0000259" key="14">
    <source>
        <dbReference type="Pfam" id="PF01113"/>
    </source>
</evidence>
<dbReference type="InterPro" id="IPR000846">
    <property type="entry name" value="DapB_N"/>
</dbReference>
<comment type="caution">
    <text evidence="13">Was originally thought to be a dihydrodipicolinate reductase (DHDPR), catalyzing the conversion of dihydrodipicolinate to tetrahydrodipicolinate. However, it was shown in E.coli that the substrate of the enzymatic reaction is not dihydrodipicolinate (DHDP) but in fact (2S,4S)-4-hydroxy-2,3,4,5-tetrahydrodipicolinic acid (HTPA), the product released by the DapA-catalyzed reaction.</text>
</comment>
<dbReference type="GO" id="GO:0005737">
    <property type="term" value="C:cytoplasm"/>
    <property type="evidence" value="ECO:0007669"/>
    <property type="project" value="UniProtKB-SubCell"/>
</dbReference>
<dbReference type="Proteomes" id="UP001597139">
    <property type="component" value="Unassembled WGS sequence"/>
</dbReference>
<comment type="catalytic activity">
    <reaction evidence="12 13">
        <text>(S)-2,3,4,5-tetrahydrodipicolinate + NAD(+) + H2O = (2S,4S)-4-hydroxy-2,3,4,5-tetrahydrodipicolinate + NADH + H(+)</text>
        <dbReference type="Rhea" id="RHEA:35323"/>
        <dbReference type="ChEBI" id="CHEBI:15377"/>
        <dbReference type="ChEBI" id="CHEBI:15378"/>
        <dbReference type="ChEBI" id="CHEBI:16845"/>
        <dbReference type="ChEBI" id="CHEBI:57540"/>
        <dbReference type="ChEBI" id="CHEBI:57945"/>
        <dbReference type="ChEBI" id="CHEBI:67139"/>
        <dbReference type="EC" id="1.17.1.8"/>
    </reaction>
</comment>
<dbReference type="InterPro" id="IPR036291">
    <property type="entry name" value="NAD(P)-bd_dom_sf"/>
</dbReference>
<dbReference type="InterPro" id="IPR022663">
    <property type="entry name" value="DapB_C"/>
</dbReference>
<evidence type="ECO:0000256" key="11">
    <source>
        <dbReference type="ARBA" id="ARBA00049080"/>
    </source>
</evidence>
<keyword evidence="4 13" id="KW-0521">NADP</keyword>